<evidence type="ECO:0000313" key="2">
    <source>
        <dbReference type="Proteomes" id="UP000663193"/>
    </source>
</evidence>
<keyword evidence="2" id="KW-1185">Reference proteome</keyword>
<name>A0A7U2HWK9_PHANO</name>
<protein>
    <submittedName>
        <fullName evidence="1">Uncharacterized protein</fullName>
    </submittedName>
</protein>
<dbReference type="AlphaFoldDB" id="A0A7U2HWK9"/>
<proteinExistence type="predicted"/>
<organism evidence="1 2">
    <name type="scientific">Phaeosphaeria nodorum (strain SN15 / ATCC MYA-4574 / FGSC 10173)</name>
    <name type="common">Glume blotch fungus</name>
    <name type="synonym">Parastagonospora nodorum</name>
    <dbReference type="NCBI Taxonomy" id="321614"/>
    <lineage>
        <taxon>Eukaryota</taxon>
        <taxon>Fungi</taxon>
        <taxon>Dikarya</taxon>
        <taxon>Ascomycota</taxon>
        <taxon>Pezizomycotina</taxon>
        <taxon>Dothideomycetes</taxon>
        <taxon>Pleosporomycetidae</taxon>
        <taxon>Pleosporales</taxon>
        <taxon>Pleosporineae</taxon>
        <taxon>Phaeosphaeriaceae</taxon>
        <taxon>Parastagonospora</taxon>
    </lineage>
</organism>
<dbReference type="EMBL" id="CP069024">
    <property type="protein sequence ID" value="QRC93059.1"/>
    <property type="molecule type" value="Genomic_DNA"/>
</dbReference>
<reference evidence="2" key="1">
    <citation type="journal article" date="2021" name="BMC Genomics">
        <title>Chromosome-level genome assembly and manually-curated proteome of model necrotroph Parastagonospora nodorum Sn15 reveals a genome-wide trove of candidate effector homologs, and redundancy of virulence-related functions within an accessory chromosome.</title>
        <authorList>
            <person name="Bertazzoni S."/>
            <person name="Jones D.A.B."/>
            <person name="Phan H.T."/>
            <person name="Tan K.-C."/>
            <person name="Hane J.K."/>
        </authorList>
    </citation>
    <scope>NUCLEOTIDE SEQUENCE [LARGE SCALE GENOMIC DNA]</scope>
    <source>
        <strain evidence="2">SN15 / ATCC MYA-4574 / FGSC 10173)</strain>
    </source>
</reference>
<sequence>MHPANFRSNQDLQRSHLSVAYLGISVFCDPASCNRSTSMQMHFRGATCDLTARGNVGGAHRVTSGFSLQHLPIP</sequence>
<accession>A0A7U2HWK9</accession>
<dbReference type="VEuPathDB" id="FungiDB:JI435_403290"/>
<evidence type="ECO:0000313" key="1">
    <source>
        <dbReference type="EMBL" id="QRC93059.1"/>
    </source>
</evidence>
<dbReference type="Proteomes" id="UP000663193">
    <property type="component" value="Chromosome 2"/>
</dbReference>
<gene>
    <name evidence="1" type="ORF">JI435_403290</name>
</gene>